<sequence length="609" mass="66669">MHHLSHIHIKNYRSCRNIELALGNCTPIVGYNNAGKSNIMSAIAWLISPTALAVGDFYDASKPASVEATIEGLDDVLLDKLEAQHRNKLQPFIENSTLRIRREQKEPGGSVSKAVKLEIREPGLAEGDPAAWKQNPTGISQALQVLFPEPIFIGAMQDAAEDATKSKNGTTLGKLLAEFTSSLEKEHGVRLQGLLDDVRQYLAPESPSRITQLNDFDSQATSVLQDFFPGINIHLDIPVPEIASVFRQGTVRVSEDGRGTIRDFSSLGHGAQRSIQMALIRYLADIKSNGSDEGQRRLLLIEEPELFLHPQAVEQLRAALTKLSEGAYQVVFVTHSPMMIDRKSIVETRIARKCPSTGQTVVMPSMAEALRKRITDNDTQLHTAFDLANASAWLFSDRVVIVEGKTEKRILPALYESIKGCTLAADRIATVTLDGVGGMKGMLGVFKELGIEAFGIADFDYAPSQAIKHGLLSRGDEDLRECLSQIAAMAESDSGIKIGGDGRPTNKNATKKAAQVYAEWAATDEGKPVAEKLHEKLKAHNVWIWPQGDIEAVLGLSGAKDEREWEEFCKRLDDGELGDVAESLPTVCEFLEWFSDAPQLHASSPTIVS</sequence>
<dbReference type="InterPro" id="IPR027417">
    <property type="entry name" value="P-loop_NTPase"/>
</dbReference>
<dbReference type="RefSeq" id="WP_061331445.1">
    <property type="nucleotide sequence ID" value="NZ_LOCO01000004.1"/>
</dbReference>
<keyword evidence="4" id="KW-1185">Reference proteome</keyword>
<comment type="caution">
    <text evidence="3">The sequence shown here is derived from an EMBL/GenBank/DDBJ whole genome shotgun (WGS) entry which is preliminary data.</text>
</comment>
<keyword evidence="3" id="KW-0255">Endonuclease</keyword>
<keyword evidence="3" id="KW-0378">Hydrolase</keyword>
<dbReference type="GO" id="GO:0004519">
    <property type="term" value="F:endonuclease activity"/>
    <property type="evidence" value="ECO:0007669"/>
    <property type="project" value="UniProtKB-KW"/>
</dbReference>
<dbReference type="PANTHER" id="PTHR43581:SF4">
    <property type="entry name" value="ATP_GTP PHOSPHATASE"/>
    <property type="match status" value="1"/>
</dbReference>
<evidence type="ECO:0000313" key="3">
    <source>
        <dbReference type="EMBL" id="KXO10892.1"/>
    </source>
</evidence>
<gene>
    <name evidence="3" type="ORF">J122_1015</name>
</gene>
<dbReference type="InterPro" id="IPR034139">
    <property type="entry name" value="TOPRIM_OLD"/>
</dbReference>
<dbReference type="GO" id="GO:0005524">
    <property type="term" value="F:ATP binding"/>
    <property type="evidence" value="ECO:0007669"/>
    <property type="project" value="InterPro"/>
</dbReference>
<dbReference type="PATRIC" id="fig|1306954.6.peg.2891"/>
<evidence type="ECO:0000259" key="1">
    <source>
        <dbReference type="Pfam" id="PF13304"/>
    </source>
</evidence>
<feature type="domain" description="ATPase AAA-type core" evidence="1">
    <location>
        <begin position="28"/>
        <end position="337"/>
    </location>
</feature>
<dbReference type="CDD" id="cd00267">
    <property type="entry name" value="ABC_ATPase"/>
    <property type="match status" value="1"/>
</dbReference>
<feature type="domain" description="OLD protein-like TOPRIM" evidence="2">
    <location>
        <begin position="394"/>
        <end position="460"/>
    </location>
</feature>
<dbReference type="Pfam" id="PF20469">
    <property type="entry name" value="OLD-like_TOPRIM"/>
    <property type="match status" value="1"/>
</dbReference>
<keyword evidence="3" id="KW-0540">Nuclease</keyword>
<proteinExistence type="predicted"/>
<accession>A0A137SEQ0</accession>
<dbReference type="GO" id="GO:0016887">
    <property type="term" value="F:ATP hydrolysis activity"/>
    <property type="evidence" value="ECO:0007669"/>
    <property type="project" value="InterPro"/>
</dbReference>
<dbReference type="Pfam" id="PF13304">
    <property type="entry name" value="AAA_21"/>
    <property type="match status" value="1"/>
</dbReference>
<dbReference type="CDD" id="cd01026">
    <property type="entry name" value="TOPRIM_OLD"/>
    <property type="match status" value="1"/>
</dbReference>
<dbReference type="Gene3D" id="3.40.50.300">
    <property type="entry name" value="P-loop containing nucleotide triphosphate hydrolases"/>
    <property type="match status" value="1"/>
</dbReference>
<dbReference type="EMBL" id="LOCO01000004">
    <property type="protein sequence ID" value="KXO10892.1"/>
    <property type="molecule type" value="Genomic_DNA"/>
</dbReference>
<dbReference type="InterPro" id="IPR051396">
    <property type="entry name" value="Bact_Antivir_Def_Nuclease"/>
</dbReference>
<protein>
    <submittedName>
        <fullName evidence="3">Putative ATP-dependent endonuclease, OLD family</fullName>
    </submittedName>
</protein>
<dbReference type="InterPro" id="IPR003959">
    <property type="entry name" value="ATPase_AAA_core"/>
</dbReference>
<reference evidence="4" key="1">
    <citation type="submission" date="2015-12" db="EMBL/GenBank/DDBJ databases">
        <authorList>
            <person name="Lima A."/>
            <person name="Farahani Zayas N."/>
            <person name="Castro Da Silva M.A."/>
            <person name="Cabral A."/>
            <person name="Pessatti M.L."/>
        </authorList>
    </citation>
    <scope>NUCLEOTIDE SEQUENCE [LARGE SCALE GENOMIC DNA]</scope>
    <source>
        <strain evidence="4">LAMA 842</strain>
    </source>
</reference>
<organism evidence="3 4">
    <name type="scientific">Marinobacter excellens LAMA 842</name>
    <dbReference type="NCBI Taxonomy" id="1306954"/>
    <lineage>
        <taxon>Bacteria</taxon>
        <taxon>Pseudomonadati</taxon>
        <taxon>Pseudomonadota</taxon>
        <taxon>Gammaproteobacteria</taxon>
        <taxon>Pseudomonadales</taxon>
        <taxon>Marinobacteraceae</taxon>
        <taxon>Marinobacter</taxon>
    </lineage>
</organism>
<dbReference type="Proteomes" id="UP000070282">
    <property type="component" value="Unassembled WGS sequence"/>
</dbReference>
<evidence type="ECO:0000313" key="4">
    <source>
        <dbReference type="Proteomes" id="UP000070282"/>
    </source>
</evidence>
<dbReference type="AlphaFoldDB" id="A0A137SEQ0"/>
<dbReference type="SUPFAM" id="SSF52540">
    <property type="entry name" value="P-loop containing nucleoside triphosphate hydrolases"/>
    <property type="match status" value="1"/>
</dbReference>
<name>A0A137SEQ0_9GAMM</name>
<evidence type="ECO:0000259" key="2">
    <source>
        <dbReference type="Pfam" id="PF20469"/>
    </source>
</evidence>
<dbReference type="PANTHER" id="PTHR43581">
    <property type="entry name" value="ATP/GTP PHOSPHATASE"/>
    <property type="match status" value="1"/>
</dbReference>